<feature type="compositionally biased region" description="Basic and acidic residues" evidence="2">
    <location>
        <begin position="101"/>
        <end position="120"/>
    </location>
</feature>
<gene>
    <name evidence="4" type="ORF">SAMN05660662_1395</name>
</gene>
<dbReference type="EMBL" id="FNBT01000002">
    <property type="protein sequence ID" value="SDF21943.1"/>
    <property type="molecule type" value="Genomic_DNA"/>
</dbReference>
<keyword evidence="5" id="KW-1185">Reference proteome</keyword>
<evidence type="ECO:0000256" key="2">
    <source>
        <dbReference type="SAM" id="MobiDB-lite"/>
    </source>
</evidence>
<dbReference type="InterPro" id="IPR036689">
    <property type="entry name" value="ESAT-6-like_sf"/>
</dbReference>
<sequence length="459" mass="48877">MTARAGDWQLLGHGRDPVPGEPAHAQRLAEGYGTTADDIERLSGQLRRMSDLDGWTGEAARKFAEAAGDLAEDLSDAERRYRELAEAVHGWVAPLTRARDESAGALRDAETAEEDRRRYANDPYESVVDPTPDQLAAQRQHTAARDDAVQRLEAARRRLDEALDDLDSAAERVAGRIRDASEHGNDGFWDNVGGWVRDHAVLLDRIATWAGRIALALAVITIAVLVLVAAPAALLMSALFWGAFAAGAVQFGAHAAMMASGVEGVTWVDIGMDVLGLVTAGAGQWIAKGLGKAVPLLRSDVAQAADDSARAAQEVLEAGAANYTRAGNATHIADPANPLRQWGQQYLDDAAERASQAGRQAADDVHAGAVTQAPRASQVTALDADVARELAELQRLGGMQLSAPLRLGLDDLVQQGHRAVTLNQVSTGAQLADGTDDLVVEWQDPLVDATSDAYWHLAD</sequence>
<feature type="region of interest" description="Disordered" evidence="2">
    <location>
        <begin position="1"/>
        <end position="24"/>
    </location>
</feature>
<dbReference type="STRING" id="1550231.SAMN05660662_1395"/>
<dbReference type="AlphaFoldDB" id="A0A1G7JAN7"/>
<keyword evidence="3" id="KW-1133">Transmembrane helix</keyword>
<evidence type="ECO:0000256" key="3">
    <source>
        <dbReference type="SAM" id="Phobius"/>
    </source>
</evidence>
<feature type="transmembrane region" description="Helical" evidence="3">
    <location>
        <begin position="213"/>
        <end position="241"/>
    </location>
</feature>
<dbReference type="Proteomes" id="UP000199406">
    <property type="component" value="Unassembled WGS sequence"/>
</dbReference>
<protein>
    <recommendedName>
        <fullName evidence="6">WXG100 family type VII secretion target</fullName>
    </recommendedName>
</protein>
<name>A0A1G7JAN7_9ACTN</name>
<keyword evidence="3" id="KW-0472">Membrane</keyword>
<accession>A0A1G7JAN7</accession>
<keyword evidence="1" id="KW-0175">Coiled coil</keyword>
<evidence type="ECO:0008006" key="6">
    <source>
        <dbReference type="Google" id="ProtNLM"/>
    </source>
</evidence>
<dbReference type="OrthoDB" id="7343197at2"/>
<reference evidence="5" key="1">
    <citation type="submission" date="2016-10" db="EMBL/GenBank/DDBJ databases">
        <authorList>
            <person name="Varghese N."/>
            <person name="Submissions S."/>
        </authorList>
    </citation>
    <scope>NUCLEOTIDE SEQUENCE [LARGE SCALE GENOMIC DNA]</scope>
    <source>
        <strain evidence="5">DSM 44268</strain>
    </source>
</reference>
<feature type="region of interest" description="Disordered" evidence="2">
    <location>
        <begin position="101"/>
        <end position="130"/>
    </location>
</feature>
<dbReference type="SUPFAM" id="SSF140453">
    <property type="entry name" value="EsxAB dimer-like"/>
    <property type="match status" value="1"/>
</dbReference>
<keyword evidence="3" id="KW-0812">Transmembrane</keyword>
<organism evidence="4 5">
    <name type="scientific">Blastococcus aurantiacus</name>
    <dbReference type="NCBI Taxonomy" id="1550231"/>
    <lineage>
        <taxon>Bacteria</taxon>
        <taxon>Bacillati</taxon>
        <taxon>Actinomycetota</taxon>
        <taxon>Actinomycetes</taxon>
        <taxon>Geodermatophilales</taxon>
        <taxon>Geodermatophilaceae</taxon>
        <taxon>Blastococcus</taxon>
    </lineage>
</organism>
<dbReference type="RefSeq" id="WP_091764483.1">
    <property type="nucleotide sequence ID" value="NZ_FNBT01000002.1"/>
</dbReference>
<evidence type="ECO:0000313" key="4">
    <source>
        <dbReference type="EMBL" id="SDF21943.1"/>
    </source>
</evidence>
<evidence type="ECO:0000256" key="1">
    <source>
        <dbReference type="SAM" id="Coils"/>
    </source>
</evidence>
<evidence type="ECO:0000313" key="5">
    <source>
        <dbReference type="Proteomes" id="UP000199406"/>
    </source>
</evidence>
<proteinExistence type="predicted"/>
<feature type="coiled-coil region" evidence="1">
    <location>
        <begin position="145"/>
        <end position="172"/>
    </location>
</feature>